<dbReference type="PROSITE" id="PS50157">
    <property type="entry name" value="ZINC_FINGER_C2H2_2"/>
    <property type="match status" value="2"/>
</dbReference>
<keyword evidence="13" id="KW-1185">Reference proteome</keyword>
<feature type="compositionally biased region" description="Polar residues" evidence="10">
    <location>
        <begin position="128"/>
        <end position="157"/>
    </location>
</feature>
<dbReference type="GO" id="GO:0005634">
    <property type="term" value="C:nucleus"/>
    <property type="evidence" value="ECO:0007669"/>
    <property type="project" value="UniProtKB-SubCell"/>
</dbReference>
<dbReference type="GO" id="GO:0008270">
    <property type="term" value="F:zinc ion binding"/>
    <property type="evidence" value="ECO:0007669"/>
    <property type="project" value="UniProtKB-KW"/>
</dbReference>
<keyword evidence="3" id="KW-0677">Repeat</keyword>
<dbReference type="SUPFAM" id="SSF57667">
    <property type="entry name" value="beta-beta-alpha zinc fingers"/>
    <property type="match status" value="1"/>
</dbReference>
<evidence type="ECO:0000313" key="12">
    <source>
        <dbReference type="EMBL" id="KAF4124636.1"/>
    </source>
</evidence>
<dbReference type="EMBL" id="JAANYQ010000004">
    <property type="protein sequence ID" value="KAF4124636.1"/>
    <property type="molecule type" value="Genomic_DNA"/>
</dbReference>
<dbReference type="Pfam" id="PF00096">
    <property type="entry name" value="zf-C2H2"/>
    <property type="match status" value="2"/>
</dbReference>
<evidence type="ECO:0000256" key="9">
    <source>
        <dbReference type="PROSITE-ProRule" id="PRU00042"/>
    </source>
</evidence>
<evidence type="ECO:0000256" key="8">
    <source>
        <dbReference type="ARBA" id="ARBA00023242"/>
    </source>
</evidence>
<feature type="domain" description="C2H2-type" evidence="11">
    <location>
        <begin position="287"/>
        <end position="314"/>
    </location>
</feature>
<dbReference type="FunFam" id="3.30.160.60:FF:000100">
    <property type="entry name" value="Zinc finger 45-like"/>
    <property type="match status" value="1"/>
</dbReference>
<feature type="region of interest" description="Disordered" evidence="10">
    <location>
        <begin position="340"/>
        <end position="389"/>
    </location>
</feature>
<name>A0A9P5D5K2_9HYPO</name>
<feature type="region of interest" description="Disordered" evidence="10">
    <location>
        <begin position="82"/>
        <end position="224"/>
    </location>
</feature>
<dbReference type="AlphaFoldDB" id="A0A9P5D5K2"/>
<evidence type="ECO:0000256" key="1">
    <source>
        <dbReference type="ARBA" id="ARBA00004123"/>
    </source>
</evidence>
<evidence type="ECO:0000256" key="5">
    <source>
        <dbReference type="ARBA" id="ARBA00022833"/>
    </source>
</evidence>
<evidence type="ECO:0000256" key="7">
    <source>
        <dbReference type="ARBA" id="ARBA00023163"/>
    </source>
</evidence>
<dbReference type="GeneID" id="55971530"/>
<dbReference type="RefSeq" id="XP_035323288.1">
    <property type="nucleotide sequence ID" value="XM_035467276.1"/>
</dbReference>
<dbReference type="GO" id="GO:0000981">
    <property type="term" value="F:DNA-binding transcription factor activity, RNA polymerase II-specific"/>
    <property type="evidence" value="ECO:0007669"/>
    <property type="project" value="TreeGrafter"/>
</dbReference>
<evidence type="ECO:0000256" key="10">
    <source>
        <dbReference type="SAM" id="MobiDB-lite"/>
    </source>
</evidence>
<keyword evidence="6" id="KW-0805">Transcription regulation</keyword>
<dbReference type="Gene3D" id="3.30.160.60">
    <property type="entry name" value="Classic Zinc Finger"/>
    <property type="match status" value="2"/>
</dbReference>
<evidence type="ECO:0000256" key="6">
    <source>
        <dbReference type="ARBA" id="ARBA00023015"/>
    </source>
</evidence>
<feature type="compositionally biased region" description="Basic and acidic residues" evidence="10">
    <location>
        <begin position="340"/>
        <end position="352"/>
    </location>
</feature>
<keyword evidence="7" id="KW-0804">Transcription</keyword>
<evidence type="ECO:0000313" key="13">
    <source>
        <dbReference type="Proteomes" id="UP000749293"/>
    </source>
</evidence>
<dbReference type="FunFam" id="3.30.160.60:FF:001781">
    <property type="entry name" value="zinc finger protein 496 isoform X2"/>
    <property type="match status" value="1"/>
</dbReference>
<proteinExistence type="predicted"/>
<dbReference type="SMART" id="SM00355">
    <property type="entry name" value="ZnF_C2H2"/>
    <property type="match status" value="2"/>
</dbReference>
<feature type="compositionally biased region" description="Low complexity" evidence="10">
    <location>
        <begin position="93"/>
        <end position="112"/>
    </location>
</feature>
<evidence type="ECO:0000259" key="11">
    <source>
        <dbReference type="PROSITE" id="PS50157"/>
    </source>
</evidence>
<protein>
    <submittedName>
        <fullName evidence="12">Zn-finger</fullName>
    </submittedName>
</protein>
<dbReference type="Proteomes" id="UP000749293">
    <property type="component" value="Unassembled WGS sequence"/>
</dbReference>
<keyword evidence="2" id="KW-0479">Metal-binding</keyword>
<keyword evidence="5" id="KW-0862">Zinc</keyword>
<gene>
    <name evidence="12" type="ORF">GMORB2_5302</name>
</gene>
<keyword evidence="4 9" id="KW-0863">Zinc-finger</keyword>
<feature type="domain" description="C2H2-type" evidence="11">
    <location>
        <begin position="315"/>
        <end position="343"/>
    </location>
</feature>
<dbReference type="InterPro" id="IPR036236">
    <property type="entry name" value="Znf_C2H2_sf"/>
</dbReference>
<organism evidence="12 13">
    <name type="scientific">Geosmithia morbida</name>
    <dbReference type="NCBI Taxonomy" id="1094350"/>
    <lineage>
        <taxon>Eukaryota</taxon>
        <taxon>Fungi</taxon>
        <taxon>Dikarya</taxon>
        <taxon>Ascomycota</taxon>
        <taxon>Pezizomycotina</taxon>
        <taxon>Sordariomycetes</taxon>
        <taxon>Hypocreomycetidae</taxon>
        <taxon>Hypocreales</taxon>
        <taxon>Bionectriaceae</taxon>
        <taxon>Geosmithia</taxon>
    </lineage>
</organism>
<dbReference type="GO" id="GO:0000977">
    <property type="term" value="F:RNA polymerase II transcription regulatory region sequence-specific DNA binding"/>
    <property type="evidence" value="ECO:0007669"/>
    <property type="project" value="TreeGrafter"/>
</dbReference>
<dbReference type="OrthoDB" id="8922241at2759"/>
<accession>A0A9P5D5K2</accession>
<dbReference type="PROSITE" id="PS00028">
    <property type="entry name" value="ZINC_FINGER_C2H2_1"/>
    <property type="match status" value="1"/>
</dbReference>
<evidence type="ECO:0000256" key="3">
    <source>
        <dbReference type="ARBA" id="ARBA00022737"/>
    </source>
</evidence>
<evidence type="ECO:0000256" key="2">
    <source>
        <dbReference type="ARBA" id="ARBA00022723"/>
    </source>
</evidence>
<dbReference type="PANTHER" id="PTHR14196">
    <property type="entry name" value="ODD-SKIPPED - RELATED"/>
    <property type="match status" value="1"/>
</dbReference>
<keyword evidence="8" id="KW-0539">Nucleus</keyword>
<dbReference type="InterPro" id="IPR050717">
    <property type="entry name" value="C2H2-ZF_Transcription_Reg"/>
</dbReference>
<comment type="caution">
    <text evidence="12">The sequence shown here is derived from an EMBL/GenBank/DDBJ whole genome shotgun (WGS) entry which is preliminary data.</text>
</comment>
<evidence type="ECO:0000256" key="4">
    <source>
        <dbReference type="ARBA" id="ARBA00022771"/>
    </source>
</evidence>
<dbReference type="PANTHER" id="PTHR14196:SF0">
    <property type="entry name" value="PROTEIN BOWEL"/>
    <property type="match status" value="1"/>
</dbReference>
<dbReference type="InterPro" id="IPR013087">
    <property type="entry name" value="Znf_C2H2_type"/>
</dbReference>
<sequence>MLRCFTDFLLFLPTLNSKSMPRPVQVQTLEKLLMPIRQSSDIPSMAFNSFGYDPRGLASSLTPPDSSDASGHEYEANTTIAAGAGDNMSPGMPSIQPQNPGQGQGQHNPSSNLGQPHYSFAGQGQGQGSWPASNSNSFAGSPSPIQRQQQTGFSQYESRPPMYSQPPLPASTYALPSPTHTTPPAHLQQPRTFDSMASPYPGPPPPPMHNMQQHMGHHQQPQPMMAPPAPYRNHHQSFYPPMPLPQALMHGGGPHNGGAIPMHPGAMHMGQQYMYPSTSSQMQDRPFKCDTCVQSFSRNHDLKRHKRIHLSVKPFPCSYCGKQFSRKDALKRHRLVKGCEEKEKEREKDKLRLTGQDGGPEPTEEDDGVSVINGGGNPAHGSANIARYL</sequence>
<feature type="compositionally biased region" description="Low complexity" evidence="10">
    <location>
        <begin position="209"/>
        <end position="223"/>
    </location>
</feature>
<comment type="subcellular location">
    <subcellularLocation>
        <location evidence="1">Nucleus</location>
    </subcellularLocation>
</comment>
<reference evidence="12" key="1">
    <citation type="submission" date="2020-03" db="EMBL/GenBank/DDBJ databases">
        <title>Site-based positive gene gene selection in Geosmithia morbida across the United States reveals a broad range of putative effectors and factors for local host and environmental adapation.</title>
        <authorList>
            <person name="Onufrak A."/>
            <person name="Murdoch R.W."/>
            <person name="Gazis R."/>
            <person name="Huff M."/>
            <person name="Staton M."/>
            <person name="Klingeman W."/>
            <person name="Hadziabdic D."/>
        </authorList>
    </citation>
    <scope>NUCLEOTIDE SEQUENCE</scope>
    <source>
        <strain evidence="12">1262</strain>
    </source>
</reference>